<name>A0A0G3CN04_METBA</name>
<dbReference type="PATRIC" id="fig|796385.3.peg.4266"/>
<organism evidence="1 2">
    <name type="scientific">Methanosarcina barkeri CM1</name>
    <dbReference type="NCBI Taxonomy" id="796385"/>
    <lineage>
        <taxon>Archaea</taxon>
        <taxon>Methanobacteriati</taxon>
        <taxon>Methanobacteriota</taxon>
        <taxon>Stenosarchaea group</taxon>
        <taxon>Methanomicrobia</taxon>
        <taxon>Methanosarcinales</taxon>
        <taxon>Methanosarcinaceae</taxon>
        <taxon>Methanosarcina</taxon>
    </lineage>
</organism>
<sequence>MSEVTYKFQVIFGTEKNKLEENAPEENTLKDNSVQKNTIEEVSYYLQKEKIK</sequence>
<dbReference type="Proteomes" id="UP000035331">
    <property type="component" value="Chromosome"/>
</dbReference>
<evidence type="ECO:0000313" key="2">
    <source>
        <dbReference type="Proteomes" id="UP000035331"/>
    </source>
</evidence>
<protein>
    <submittedName>
        <fullName evidence="1">Uncharacterized protein</fullName>
    </submittedName>
</protein>
<reference evidence="1 2" key="2">
    <citation type="journal article" date="2015" name="Stand. Genomic Sci.">
        <title>The complete genome sequence of the rumen methanogen Methanosarcina barkeri CM1.</title>
        <authorList>
            <person name="Lambie S.C."/>
            <person name="Kelly W.J."/>
            <person name="Leahy S.C."/>
            <person name="Li D."/>
            <person name="Reilly K."/>
            <person name="McAllister T.A."/>
            <person name="Valle E.R."/>
            <person name="Attwood G.T."/>
            <person name="Altermann E."/>
        </authorList>
    </citation>
    <scope>NUCLEOTIDE SEQUENCE [LARGE SCALE GENOMIC DNA]</scope>
    <source>
        <strain evidence="1 2">CM1</strain>
    </source>
</reference>
<gene>
    <name evidence="1" type="ORF">MCM1_3519</name>
</gene>
<evidence type="ECO:0000313" key="1">
    <source>
        <dbReference type="EMBL" id="AKJ40502.1"/>
    </source>
</evidence>
<proteinExistence type="predicted"/>
<reference evidence="2" key="1">
    <citation type="submission" date="2014-06" db="EMBL/GenBank/DDBJ databases">
        <title>The complete genome sequence of Methanosarcina barkeri CM1.</title>
        <authorList>
            <consortium name="Pastoral Greenhouse Gas Research Consortium"/>
            <person name="Lambie S.C."/>
            <person name="Leahy S.C."/>
            <person name="Kelly W.J."/>
            <person name="Li D."/>
            <person name="Reilly K."/>
            <person name="Attwood G.T."/>
            <person name="Altermann E."/>
        </authorList>
    </citation>
    <scope>NUCLEOTIDE SEQUENCE [LARGE SCALE GENOMIC DNA]</scope>
    <source>
        <strain evidence="2">CM1</strain>
    </source>
</reference>
<dbReference type="AlphaFoldDB" id="A0A0G3CN04"/>
<dbReference type="EMBL" id="CP008746">
    <property type="protein sequence ID" value="AKJ40502.1"/>
    <property type="molecule type" value="Genomic_DNA"/>
</dbReference>
<accession>A0A0G3CN04</accession>